<feature type="chain" id="PRO_5015665551" evidence="1">
    <location>
        <begin position="19"/>
        <end position="153"/>
    </location>
</feature>
<protein>
    <submittedName>
        <fullName evidence="2">Uncharacterized protein</fullName>
    </submittedName>
</protein>
<feature type="signal peptide" evidence="1">
    <location>
        <begin position="1"/>
        <end position="18"/>
    </location>
</feature>
<evidence type="ECO:0000313" key="3">
    <source>
        <dbReference type="Proteomes" id="UP000237718"/>
    </source>
</evidence>
<dbReference type="EMBL" id="PVUF01000004">
    <property type="protein sequence ID" value="PRZ48433.1"/>
    <property type="molecule type" value="Genomic_DNA"/>
</dbReference>
<comment type="caution">
    <text evidence="2">The sequence shown here is derived from an EMBL/GenBank/DDBJ whole genome shotgun (WGS) entry which is preliminary data.</text>
</comment>
<evidence type="ECO:0000256" key="1">
    <source>
        <dbReference type="SAM" id="SignalP"/>
    </source>
</evidence>
<organism evidence="2 3">
    <name type="scientific">Tritonibacter scottomollicae</name>
    <name type="common">Epibacterium scottomollicae</name>
    <dbReference type="NCBI Taxonomy" id="483013"/>
    <lineage>
        <taxon>Bacteria</taxon>
        <taxon>Pseudomonadati</taxon>
        <taxon>Pseudomonadota</taxon>
        <taxon>Alphaproteobacteria</taxon>
        <taxon>Rhodobacterales</taxon>
        <taxon>Paracoccaceae</taxon>
        <taxon>Tritonibacter</taxon>
    </lineage>
</organism>
<gene>
    <name evidence="2" type="ORF">CLV89_104261</name>
</gene>
<proteinExistence type="predicted"/>
<accession>A0A2T1AIN2</accession>
<keyword evidence="1" id="KW-0732">Signal</keyword>
<dbReference type="Proteomes" id="UP000237718">
    <property type="component" value="Unassembled WGS sequence"/>
</dbReference>
<reference evidence="2 3" key="1">
    <citation type="submission" date="2018-03" db="EMBL/GenBank/DDBJ databases">
        <title>Genomic Encyclopedia of Archaeal and Bacterial Type Strains, Phase II (KMG-II): from individual species to whole genera.</title>
        <authorList>
            <person name="Goeker M."/>
        </authorList>
    </citation>
    <scope>NUCLEOTIDE SEQUENCE [LARGE SCALE GENOMIC DNA]</scope>
    <source>
        <strain evidence="2 3">DSM 25328</strain>
    </source>
</reference>
<dbReference type="AlphaFoldDB" id="A0A2T1AIN2"/>
<sequence length="153" mass="16703">MKGWSVWMMLLLSGPALAAPDTVALTEFETCVAETFVSEQNNPFAKLGVPVICGERHIPIEQSCSLLKRLASPVDCLDADHAYWKGEFEAILTTEGVEEPAEPSLFRSGIERCAGTSEEGFALRGCEAEVYWRAVLIMWAIPVIEQVVAQGGD</sequence>
<evidence type="ECO:0000313" key="2">
    <source>
        <dbReference type="EMBL" id="PRZ48433.1"/>
    </source>
</evidence>
<dbReference type="OrthoDB" id="7862217at2"/>
<name>A0A2T1AIN2_TRISK</name>
<dbReference type="RefSeq" id="WP_106163367.1">
    <property type="nucleotide sequence ID" value="NZ_PVUF01000004.1"/>
</dbReference>